<dbReference type="Proteomes" id="UP001209701">
    <property type="component" value="Unassembled WGS sequence"/>
</dbReference>
<dbReference type="PANTHER" id="PTHR43317">
    <property type="entry name" value="THERMOSPERMINE SYNTHASE ACAULIS5"/>
    <property type="match status" value="1"/>
</dbReference>
<keyword evidence="3" id="KW-1185">Reference proteome</keyword>
<dbReference type="GO" id="GO:0016740">
    <property type="term" value="F:transferase activity"/>
    <property type="evidence" value="ECO:0007669"/>
    <property type="project" value="UniProtKB-KW"/>
</dbReference>
<reference evidence="2 3" key="1">
    <citation type="submission" date="2021-11" db="EMBL/GenBank/DDBJ databases">
        <authorList>
            <person name="Liang Q."/>
            <person name="Mou H."/>
            <person name="Liu Z."/>
        </authorList>
    </citation>
    <scope>NUCLEOTIDE SEQUENCE [LARGE SCALE GENOMIC DNA]</scope>
    <source>
        <strain evidence="2 3">CHU3</strain>
    </source>
</reference>
<accession>A0ABT2YMT0</accession>
<keyword evidence="2" id="KW-0808">Transferase</keyword>
<dbReference type="SUPFAM" id="SSF53335">
    <property type="entry name" value="S-adenosyl-L-methionine-dependent methyltransferases"/>
    <property type="match status" value="1"/>
</dbReference>
<organism evidence="2 3">
    <name type="scientific">Roseateles oligotrophus</name>
    <dbReference type="NCBI Taxonomy" id="1769250"/>
    <lineage>
        <taxon>Bacteria</taxon>
        <taxon>Pseudomonadati</taxon>
        <taxon>Pseudomonadota</taxon>
        <taxon>Betaproteobacteria</taxon>
        <taxon>Burkholderiales</taxon>
        <taxon>Sphaerotilaceae</taxon>
        <taxon>Roseateles</taxon>
    </lineage>
</organism>
<evidence type="ECO:0000256" key="1">
    <source>
        <dbReference type="ARBA" id="ARBA00023115"/>
    </source>
</evidence>
<dbReference type="Pfam" id="PF01564">
    <property type="entry name" value="Spermine_synth"/>
    <property type="match status" value="1"/>
</dbReference>
<dbReference type="EMBL" id="JAJIRN010000018">
    <property type="protein sequence ID" value="MCV2371374.1"/>
    <property type="molecule type" value="Genomic_DNA"/>
</dbReference>
<name>A0ABT2YMT0_9BURK</name>
<proteinExistence type="predicted"/>
<evidence type="ECO:0000313" key="2">
    <source>
        <dbReference type="EMBL" id="MCV2371374.1"/>
    </source>
</evidence>
<dbReference type="InterPro" id="IPR029063">
    <property type="entry name" value="SAM-dependent_MTases_sf"/>
</dbReference>
<sequence>MPQSADLAQHLKPFVYETLSTKAMHFSICEIQSRMQTQQPDALSLEYTRTMMAFMLFAPQPDMLAMIGLGGGSMAKFCFRFLPMTRIKVIEINPHVIALRDEFFVPPDGARFKVQLGNGADFVRFPPYRLDVLLVDGFDYDGQPPALCSQRFYDDCFDALQPNGLMVVNLHAGHADFDLHVARIRRSFGVEVLLVTDADGCNTIAFACKGLLAGRFKPASAGHPAHLSAQARVELSPAFLAVTRALKVKALA</sequence>
<evidence type="ECO:0000313" key="3">
    <source>
        <dbReference type="Proteomes" id="UP001209701"/>
    </source>
</evidence>
<keyword evidence="1" id="KW-0620">Polyamine biosynthesis</keyword>
<comment type="caution">
    <text evidence="2">The sequence shown here is derived from an EMBL/GenBank/DDBJ whole genome shotgun (WGS) entry which is preliminary data.</text>
</comment>
<dbReference type="Gene3D" id="3.40.50.150">
    <property type="entry name" value="Vaccinia Virus protein VP39"/>
    <property type="match status" value="1"/>
</dbReference>
<dbReference type="RefSeq" id="WP_263573954.1">
    <property type="nucleotide sequence ID" value="NZ_JAJIRN010000018.1"/>
</dbReference>
<protein>
    <submittedName>
        <fullName evidence="2">Transferase</fullName>
    </submittedName>
</protein>
<dbReference type="PANTHER" id="PTHR43317:SF11">
    <property type="entry name" value="POLYAMINE AMINOPROPYLTRANSFERASE 2"/>
    <property type="match status" value="1"/>
</dbReference>
<gene>
    <name evidence="2" type="ORF">LNV07_25085</name>
</gene>